<dbReference type="OrthoDB" id="5989148at2759"/>
<keyword evidence="1" id="KW-1133">Transmembrane helix</keyword>
<keyword evidence="1" id="KW-0472">Membrane</keyword>
<accession>A0A9W9YQH9</accession>
<evidence type="ECO:0000313" key="2">
    <source>
        <dbReference type="EMBL" id="KAJ7363227.1"/>
    </source>
</evidence>
<dbReference type="Proteomes" id="UP001163046">
    <property type="component" value="Unassembled WGS sequence"/>
</dbReference>
<evidence type="ECO:0000313" key="3">
    <source>
        <dbReference type="Proteomes" id="UP001163046"/>
    </source>
</evidence>
<reference evidence="2" key="1">
    <citation type="submission" date="2023-01" db="EMBL/GenBank/DDBJ databases">
        <title>Genome assembly of the deep-sea coral Lophelia pertusa.</title>
        <authorList>
            <person name="Herrera S."/>
            <person name="Cordes E."/>
        </authorList>
    </citation>
    <scope>NUCLEOTIDE SEQUENCE</scope>
    <source>
        <strain evidence="2">USNM1676648</strain>
        <tissue evidence="2">Polyp</tissue>
    </source>
</reference>
<evidence type="ECO:0000256" key="1">
    <source>
        <dbReference type="SAM" id="Phobius"/>
    </source>
</evidence>
<name>A0A9W9YQH9_9CNID</name>
<feature type="transmembrane region" description="Helical" evidence="1">
    <location>
        <begin position="195"/>
        <end position="218"/>
    </location>
</feature>
<gene>
    <name evidence="2" type="ORF">OS493_011509</name>
</gene>
<comment type="caution">
    <text evidence="2">The sequence shown here is derived from an EMBL/GenBank/DDBJ whole genome shotgun (WGS) entry which is preliminary data.</text>
</comment>
<dbReference type="AlphaFoldDB" id="A0A9W9YQH9"/>
<sequence length="220" mass="24038">MSKFRLLQALGANLYDVGGVVTCTDSAFADNNASNDNSSDAATELEPHHYVYSGGGISVNLNRYGHNTVNVTPSEHDSYQHDNHYKFSNGHFLRNEARLSRTRQDQERITTPELPFSSGGGLVVYFEGNASGCTVEIQACVFKDNLASWGGGLQVEMKDNTEDNIFTMEGTMFWRNKAVLAGGGARMGNVPLKHFAVGILMLVMGIMLINLDVFTGYLNA</sequence>
<protein>
    <submittedName>
        <fullName evidence="2">Uncharacterized protein</fullName>
    </submittedName>
</protein>
<proteinExistence type="predicted"/>
<organism evidence="2 3">
    <name type="scientific">Desmophyllum pertusum</name>
    <dbReference type="NCBI Taxonomy" id="174260"/>
    <lineage>
        <taxon>Eukaryota</taxon>
        <taxon>Metazoa</taxon>
        <taxon>Cnidaria</taxon>
        <taxon>Anthozoa</taxon>
        <taxon>Hexacorallia</taxon>
        <taxon>Scleractinia</taxon>
        <taxon>Caryophylliina</taxon>
        <taxon>Caryophylliidae</taxon>
        <taxon>Desmophyllum</taxon>
    </lineage>
</organism>
<dbReference type="EMBL" id="MU827306">
    <property type="protein sequence ID" value="KAJ7363227.1"/>
    <property type="molecule type" value="Genomic_DNA"/>
</dbReference>
<keyword evidence="3" id="KW-1185">Reference proteome</keyword>
<keyword evidence="1" id="KW-0812">Transmembrane</keyword>